<proteinExistence type="predicted"/>
<feature type="compositionally biased region" description="Basic and acidic residues" evidence="1">
    <location>
        <begin position="131"/>
        <end position="143"/>
    </location>
</feature>
<dbReference type="OrthoDB" id="429427at2759"/>
<organism evidence="2">
    <name type="scientific">Bactrocera dorsalis</name>
    <name type="common">Oriental fruit fly</name>
    <name type="synonym">Dacus dorsalis</name>
    <dbReference type="NCBI Taxonomy" id="27457"/>
    <lineage>
        <taxon>Eukaryota</taxon>
        <taxon>Metazoa</taxon>
        <taxon>Ecdysozoa</taxon>
        <taxon>Arthropoda</taxon>
        <taxon>Hexapoda</taxon>
        <taxon>Insecta</taxon>
        <taxon>Pterygota</taxon>
        <taxon>Neoptera</taxon>
        <taxon>Endopterygota</taxon>
        <taxon>Diptera</taxon>
        <taxon>Brachycera</taxon>
        <taxon>Muscomorpha</taxon>
        <taxon>Tephritoidea</taxon>
        <taxon>Tephritidae</taxon>
        <taxon>Bactrocera</taxon>
        <taxon>Bactrocera</taxon>
    </lineage>
</organism>
<feature type="region of interest" description="Disordered" evidence="1">
    <location>
        <begin position="15"/>
        <end position="167"/>
    </location>
</feature>
<name>A0A034W8J6_BACDO</name>
<protein>
    <submittedName>
        <fullName evidence="2">Uncharacterized protein</fullName>
    </submittedName>
</protein>
<dbReference type="AlphaFoldDB" id="A0A034W8J6"/>
<feature type="compositionally biased region" description="Basic and acidic residues" evidence="1">
    <location>
        <begin position="45"/>
        <end position="65"/>
    </location>
</feature>
<evidence type="ECO:0000313" key="2">
    <source>
        <dbReference type="EMBL" id="JAC50093.1"/>
    </source>
</evidence>
<accession>A0A034W8J6</accession>
<feature type="compositionally biased region" description="Polar residues" evidence="1">
    <location>
        <begin position="144"/>
        <end position="167"/>
    </location>
</feature>
<dbReference type="EMBL" id="GAKP01008859">
    <property type="protein sequence ID" value="JAC50093.1"/>
    <property type="molecule type" value="Transcribed_RNA"/>
</dbReference>
<evidence type="ECO:0000256" key="1">
    <source>
        <dbReference type="SAM" id="MobiDB-lite"/>
    </source>
</evidence>
<sequence length="256" mass="28990">MSLFRKPKKIQRRVFSSALDEEDENAGHDMEVEIDGEQSLQNNKKSKDGGPKKSNKGDKIEEPKTKALLSFADDEEDTEVFQVRKSSNSKKIMRMLDRERRRKRKEERHNTQSSVDVGNSDCADGVASIGRQRERQSYERSENGKSTNGSSNYSHNLGSTTTSSNKYKGTTALASSGKSLGTASASAVEQCKSKKSDSIQTEIRTDDFVVRLLLSISLHVFLYKKLQFTKKEENLQKLFSRNALYTHCTWGRFRTN</sequence>
<reference evidence="2" key="1">
    <citation type="journal article" date="2014" name="BMC Genomics">
        <title>Characterizing the developmental transcriptome of the oriental fruit fly, Bactrocera dorsalis (Diptera: Tephritidae) through comparative genomic analysis with Drosophila melanogaster utilizing modENCODE datasets.</title>
        <authorList>
            <person name="Geib S.M."/>
            <person name="Calla B."/>
            <person name="Hall B."/>
            <person name="Hou S."/>
            <person name="Manoukis N.C."/>
        </authorList>
    </citation>
    <scope>NUCLEOTIDE SEQUENCE</scope>
    <source>
        <strain evidence="2">Punador</strain>
    </source>
</reference>